<keyword evidence="3" id="KW-1185">Reference proteome</keyword>
<dbReference type="OrthoDB" id="9795612at2"/>
<evidence type="ECO:0000256" key="1">
    <source>
        <dbReference type="SAM" id="Phobius"/>
    </source>
</evidence>
<keyword evidence="1" id="KW-0472">Membrane</keyword>
<organism evidence="2 3">
    <name type="scientific">Acetobacter pomorum</name>
    <dbReference type="NCBI Taxonomy" id="65959"/>
    <lineage>
        <taxon>Bacteria</taxon>
        <taxon>Pseudomonadati</taxon>
        <taxon>Pseudomonadota</taxon>
        <taxon>Alphaproteobacteria</taxon>
        <taxon>Acetobacterales</taxon>
        <taxon>Acetobacteraceae</taxon>
        <taxon>Acetobacter</taxon>
    </lineage>
</organism>
<sequence length="184" mass="20578">MNKNNELKTHRRRGLTLIEALFVLGIMAILIGLVMVLYSMASEKQKTQQLITEVSLLIDACNSLTASQSSYKDLDSKSLAQSGLIPSKFIKDGLIVTPYGGKIEVIPFNYQKDNQGDNIYLAFNFLYLPQSACERLGLLDYKNVAQSMTVTGMQEDHPDGFTPIQVIKNCDNGNNNYVNIRIQH</sequence>
<name>A0A2G4R8P7_9PROT</name>
<dbReference type="EMBL" id="PEBQ01000178">
    <property type="protein sequence ID" value="PHY92961.1"/>
    <property type="molecule type" value="Genomic_DNA"/>
</dbReference>
<dbReference type="GO" id="GO:0009289">
    <property type="term" value="C:pilus"/>
    <property type="evidence" value="ECO:0007669"/>
    <property type="project" value="InterPro"/>
</dbReference>
<keyword evidence="1" id="KW-0812">Transmembrane</keyword>
<protein>
    <submittedName>
        <fullName evidence="2">Uncharacterized protein</fullName>
    </submittedName>
</protein>
<dbReference type="SUPFAM" id="SSF54523">
    <property type="entry name" value="Pili subunits"/>
    <property type="match status" value="1"/>
</dbReference>
<reference evidence="2 3" key="1">
    <citation type="submission" date="2017-10" db="EMBL/GenBank/DDBJ databases">
        <title>Genomic analysis of the genus Acetobacter.</title>
        <authorList>
            <person name="Kim K.H."/>
            <person name="Chun B.H."/>
            <person name="Son A.R."/>
            <person name="Jeon C.O."/>
        </authorList>
    </citation>
    <scope>NUCLEOTIDE SEQUENCE [LARGE SCALE GENOMIC DNA]</scope>
    <source>
        <strain evidence="2 3">LHT 2458</strain>
    </source>
</reference>
<dbReference type="PROSITE" id="PS00409">
    <property type="entry name" value="PROKAR_NTER_METHYL"/>
    <property type="match status" value="1"/>
</dbReference>
<dbReference type="InterPro" id="IPR007971">
    <property type="entry name" value="Bundlin"/>
</dbReference>
<proteinExistence type="predicted"/>
<dbReference type="RefSeq" id="WP_099542107.1">
    <property type="nucleotide sequence ID" value="NZ_PEBQ01000178.1"/>
</dbReference>
<dbReference type="InterPro" id="IPR045584">
    <property type="entry name" value="Pilin-like"/>
</dbReference>
<dbReference type="AlphaFoldDB" id="A0A2G4R8P7"/>
<dbReference type="InterPro" id="IPR012902">
    <property type="entry name" value="N_methyl_site"/>
</dbReference>
<keyword evidence="1" id="KW-1133">Transmembrane helix</keyword>
<dbReference type="Proteomes" id="UP000228751">
    <property type="component" value="Unassembled WGS sequence"/>
</dbReference>
<accession>A0A2G4R8P7</accession>
<dbReference type="Pfam" id="PF05307">
    <property type="entry name" value="Bundlin"/>
    <property type="match status" value="1"/>
</dbReference>
<gene>
    <name evidence="2" type="ORF">CSR02_14035</name>
</gene>
<evidence type="ECO:0000313" key="3">
    <source>
        <dbReference type="Proteomes" id="UP000228751"/>
    </source>
</evidence>
<feature type="transmembrane region" description="Helical" evidence="1">
    <location>
        <begin position="21"/>
        <end position="41"/>
    </location>
</feature>
<dbReference type="Pfam" id="PF07963">
    <property type="entry name" value="N_methyl"/>
    <property type="match status" value="1"/>
</dbReference>
<evidence type="ECO:0000313" key="2">
    <source>
        <dbReference type="EMBL" id="PHY92961.1"/>
    </source>
</evidence>
<comment type="caution">
    <text evidence="2">The sequence shown here is derived from an EMBL/GenBank/DDBJ whole genome shotgun (WGS) entry which is preliminary data.</text>
</comment>
<dbReference type="Gene3D" id="3.30.1690.10">
    <property type="entry name" value="TcpA-like pilin"/>
    <property type="match status" value="1"/>
</dbReference>